<dbReference type="AlphaFoldDB" id="B0NHQ8"/>
<dbReference type="HOGENOM" id="CLU_3078493_0_0_9"/>
<dbReference type="STRING" id="411468.CLOSCI_03021"/>
<evidence type="ECO:0000313" key="1">
    <source>
        <dbReference type="EMBL" id="QBF73862.1"/>
    </source>
</evidence>
<gene>
    <name evidence="1" type="ORF">HDCHBGLK_01251</name>
</gene>
<keyword evidence="2" id="KW-1185">Reference proteome</keyword>
<proteinExistence type="predicted"/>
<sequence length="52" mass="6025">MCGFWDKDNLNDWVNEEKIVPIIQMITARTGLLLSESKLFKKEVNRNGLTKS</sequence>
<reference evidence="1 2" key="1">
    <citation type="journal article" date="2019" name="Appl. Environ. Microbiol.">
        <title>Clostridium scindens ATCC 35704: integration of nutritional requirements, the complete genome sequence, and global transcriptional responses to bile acids.</title>
        <authorList>
            <person name="Devendran S."/>
            <person name="Shrestha R."/>
            <person name="Alves J.M.P."/>
            <person name="Wolf P.G."/>
            <person name="Ly L."/>
            <person name="Hernandez A.G."/>
            <person name="Mendez-Garcia C."/>
            <person name="Inboden A."/>
            <person name="Wiley J."/>
            <person name="Paul O."/>
            <person name="Allen A."/>
            <person name="Springer E."/>
            <person name="Wright C.L."/>
            <person name="Fields C.J."/>
            <person name="Daniel S.L."/>
            <person name="Ridlon J.M."/>
        </authorList>
    </citation>
    <scope>NUCLEOTIDE SEQUENCE [LARGE SCALE GENOMIC DNA]</scope>
    <source>
        <strain evidence="1 2">ATCC 35704</strain>
    </source>
</reference>
<dbReference type="EMBL" id="CP036170">
    <property type="protein sequence ID" value="QBF73862.1"/>
    <property type="molecule type" value="Genomic_DNA"/>
</dbReference>
<evidence type="ECO:0000313" key="2">
    <source>
        <dbReference type="Proteomes" id="UP000289664"/>
    </source>
</evidence>
<dbReference type="KEGG" id="csci:HDCHBGLK_01251"/>
<accession>B0NHQ8</accession>
<protein>
    <submittedName>
        <fullName evidence="1">Uncharacterized protein</fullName>
    </submittedName>
</protein>
<dbReference type="Proteomes" id="UP000289664">
    <property type="component" value="Chromosome"/>
</dbReference>
<name>B0NHQ8_CLOS5</name>
<organism evidence="1 2">
    <name type="scientific">Clostridium scindens (strain ATCC 35704 / DSM 5676 / VPI 13733 / 19)</name>
    <dbReference type="NCBI Taxonomy" id="411468"/>
    <lineage>
        <taxon>Bacteria</taxon>
        <taxon>Bacillati</taxon>
        <taxon>Bacillota</taxon>
        <taxon>Clostridia</taxon>
        <taxon>Lachnospirales</taxon>
        <taxon>Lachnospiraceae</taxon>
    </lineage>
</organism>